<dbReference type="InterPro" id="IPR001117">
    <property type="entry name" value="Cu-oxidase_2nd"/>
</dbReference>
<evidence type="ECO:0000259" key="5">
    <source>
        <dbReference type="Pfam" id="PF07731"/>
    </source>
</evidence>
<dbReference type="GO" id="GO:0005507">
    <property type="term" value="F:copper ion binding"/>
    <property type="evidence" value="ECO:0007669"/>
    <property type="project" value="InterPro"/>
</dbReference>
<feature type="domain" description="Plastocyanin-like" evidence="5">
    <location>
        <begin position="353"/>
        <end position="455"/>
    </location>
</feature>
<dbReference type="KEGG" id="rom:EI983_04735"/>
<dbReference type="GO" id="GO:0016491">
    <property type="term" value="F:oxidoreductase activity"/>
    <property type="evidence" value="ECO:0007669"/>
    <property type="project" value="UniProtKB-KW"/>
</dbReference>
<evidence type="ECO:0000256" key="1">
    <source>
        <dbReference type="ARBA" id="ARBA00022723"/>
    </source>
</evidence>
<keyword evidence="3" id="KW-0732">Signal</keyword>
<dbReference type="Pfam" id="PF07731">
    <property type="entry name" value="Cu-oxidase_2"/>
    <property type="match status" value="1"/>
</dbReference>
<evidence type="ECO:0000259" key="6">
    <source>
        <dbReference type="Pfam" id="PF07732"/>
    </source>
</evidence>
<keyword evidence="2" id="KW-0560">Oxidoreductase</keyword>
<proteinExistence type="predicted"/>
<dbReference type="InterPro" id="IPR011706">
    <property type="entry name" value="Cu-oxidase_C"/>
</dbReference>
<dbReference type="SUPFAM" id="SSF49503">
    <property type="entry name" value="Cupredoxins"/>
    <property type="match status" value="3"/>
</dbReference>
<dbReference type="InterPro" id="IPR011707">
    <property type="entry name" value="Cu-oxidase-like_N"/>
</dbReference>
<dbReference type="CDD" id="cd13861">
    <property type="entry name" value="CuRO_1_CumA_like"/>
    <property type="match status" value="1"/>
</dbReference>
<dbReference type="EMBL" id="CP034348">
    <property type="protein sequence ID" value="QGX97621.1"/>
    <property type="molecule type" value="Genomic_DNA"/>
</dbReference>
<name>A0A6I6IP91_9RHOB</name>
<keyword evidence="8" id="KW-1185">Reference proteome</keyword>
<dbReference type="Pfam" id="PF07732">
    <property type="entry name" value="Cu-oxidase_3"/>
    <property type="match status" value="1"/>
</dbReference>
<evidence type="ECO:0000256" key="2">
    <source>
        <dbReference type="ARBA" id="ARBA00023002"/>
    </source>
</evidence>
<dbReference type="AlphaFoldDB" id="A0A6I6IP91"/>
<dbReference type="InterPro" id="IPR008972">
    <property type="entry name" value="Cupredoxin"/>
</dbReference>
<feature type="domain" description="Plastocyanin-like" evidence="4">
    <location>
        <begin position="160"/>
        <end position="270"/>
    </location>
</feature>
<feature type="signal peptide" evidence="3">
    <location>
        <begin position="1"/>
        <end position="25"/>
    </location>
</feature>
<organism evidence="7 8">
    <name type="scientific">Roseovarius faecimaris</name>
    <dbReference type="NCBI Taxonomy" id="2494550"/>
    <lineage>
        <taxon>Bacteria</taxon>
        <taxon>Pseudomonadati</taxon>
        <taxon>Pseudomonadota</taxon>
        <taxon>Alphaproteobacteria</taxon>
        <taxon>Rhodobacterales</taxon>
        <taxon>Roseobacteraceae</taxon>
        <taxon>Roseovarius</taxon>
    </lineage>
</organism>
<reference evidence="8" key="1">
    <citation type="submission" date="2018-12" db="EMBL/GenBank/DDBJ databases">
        <title>Complete genome sequence of Roseovarius sp. MME-070.</title>
        <authorList>
            <person name="Nam Y.-D."/>
            <person name="Kang J."/>
            <person name="Chung W.-H."/>
            <person name="Park Y.S."/>
        </authorList>
    </citation>
    <scope>NUCLEOTIDE SEQUENCE [LARGE SCALE GENOMIC DNA]</scope>
    <source>
        <strain evidence="8">MME-070</strain>
    </source>
</reference>
<protein>
    <submittedName>
        <fullName evidence="7">Multicopper oxidase family protein</fullName>
    </submittedName>
</protein>
<dbReference type="OrthoDB" id="9757546at2"/>
<evidence type="ECO:0000256" key="3">
    <source>
        <dbReference type="SAM" id="SignalP"/>
    </source>
</evidence>
<feature type="domain" description="Plastocyanin-like" evidence="6">
    <location>
        <begin position="39"/>
        <end position="149"/>
    </location>
</feature>
<feature type="chain" id="PRO_5026109069" evidence="3">
    <location>
        <begin position="26"/>
        <end position="456"/>
    </location>
</feature>
<evidence type="ECO:0000313" key="7">
    <source>
        <dbReference type="EMBL" id="QGX97621.1"/>
    </source>
</evidence>
<gene>
    <name evidence="7" type="ORF">EI983_04735</name>
</gene>
<dbReference type="Pfam" id="PF00394">
    <property type="entry name" value="Cu-oxidase"/>
    <property type="match status" value="1"/>
</dbReference>
<dbReference type="PROSITE" id="PS51318">
    <property type="entry name" value="TAT"/>
    <property type="match status" value="1"/>
</dbReference>
<dbReference type="PANTHER" id="PTHR11709">
    <property type="entry name" value="MULTI-COPPER OXIDASE"/>
    <property type="match status" value="1"/>
</dbReference>
<dbReference type="InterPro" id="IPR006311">
    <property type="entry name" value="TAT_signal"/>
</dbReference>
<dbReference type="Proteomes" id="UP000428330">
    <property type="component" value="Chromosome"/>
</dbReference>
<sequence>MLTRRQLLTRAAALPLVAGAGGALASAQARSLTAAATALQIAPPDYPRTPVWAYNGQVPGEQLRYRQGEVLDVRFVNGLDEGSTIHWHGLRLPNAMDGVPYMTQAPVMPGESFDYRFALRDAGTFWYHPHANSVEQISRGLAGVLVVDEATPPDVDRDEVLVLDDWRMTETAEIHPSFGHRHDMSHAGRLGNYVTVNARDDLSYQVRTGERLRLRLVNTATARIFRLALQGMQGWVVALDGMPLPAPQPASELVIAPAQRADLIVDITAADEALIASVERQGTFALVSFAVSGAPLAPRPTPGPLPPNDLPSLDLSAARSYPLVMEGGAMRGLPEGAIWDGRKLGFRELAEQGQFWAFNGIAGSTETPFLSAALGETVRIPITNRTAWFHAMHLHGMHFREVLADGSFGPWRDTLLIAPDESREIAFVADNPGDWMFHCHMPSHQMSGMMNWVQVT</sequence>
<dbReference type="Gene3D" id="2.60.40.420">
    <property type="entry name" value="Cupredoxins - blue copper proteins"/>
    <property type="match status" value="3"/>
</dbReference>
<evidence type="ECO:0000313" key="8">
    <source>
        <dbReference type="Proteomes" id="UP000428330"/>
    </source>
</evidence>
<dbReference type="InterPro" id="IPR002355">
    <property type="entry name" value="Cu_oxidase_Cu_BS"/>
</dbReference>
<dbReference type="PROSITE" id="PS00080">
    <property type="entry name" value="MULTICOPPER_OXIDASE2"/>
    <property type="match status" value="1"/>
</dbReference>
<evidence type="ECO:0000259" key="4">
    <source>
        <dbReference type="Pfam" id="PF00394"/>
    </source>
</evidence>
<dbReference type="InterPro" id="IPR045087">
    <property type="entry name" value="Cu-oxidase_fam"/>
</dbReference>
<accession>A0A6I6IP91</accession>
<dbReference type="RefSeq" id="WP_157706256.1">
    <property type="nucleotide sequence ID" value="NZ_CP034348.1"/>
</dbReference>
<dbReference type="PANTHER" id="PTHR11709:SF2">
    <property type="entry name" value="MULTICOPPER OXIDASE LPR1"/>
    <property type="match status" value="1"/>
</dbReference>
<keyword evidence="1" id="KW-0479">Metal-binding</keyword>